<evidence type="ECO:0000313" key="2">
    <source>
        <dbReference type="Proteomes" id="UP000008311"/>
    </source>
</evidence>
<dbReference type="AlphaFoldDB" id="B9SNL0"/>
<reference evidence="2" key="1">
    <citation type="journal article" date="2010" name="Nat. Biotechnol.">
        <title>Draft genome sequence of the oilseed species Ricinus communis.</title>
        <authorList>
            <person name="Chan A.P."/>
            <person name="Crabtree J."/>
            <person name="Zhao Q."/>
            <person name="Lorenzi H."/>
            <person name="Orvis J."/>
            <person name="Puiu D."/>
            <person name="Melake-Berhan A."/>
            <person name="Jones K.M."/>
            <person name="Redman J."/>
            <person name="Chen G."/>
            <person name="Cahoon E.B."/>
            <person name="Gedil M."/>
            <person name="Stanke M."/>
            <person name="Haas B.J."/>
            <person name="Wortman J.R."/>
            <person name="Fraser-Liggett C.M."/>
            <person name="Ravel J."/>
            <person name="Rabinowicz P.D."/>
        </authorList>
    </citation>
    <scope>NUCLEOTIDE SEQUENCE [LARGE SCALE GENOMIC DNA]</scope>
    <source>
        <strain evidence="2">cv. Hale</strain>
    </source>
</reference>
<keyword evidence="2" id="KW-1185">Reference proteome</keyword>
<dbReference type="Proteomes" id="UP000008311">
    <property type="component" value="Unassembled WGS sequence"/>
</dbReference>
<sequence length="116" mass="13512">MSRLADLNLVLRLACSRAGLEQLYQGLDWGCRDRRTLYGFAYLHIWNDAAAMAMLIERWLDTMHNFQLHFREMTVTPLDYTALIGLHWDSNPPMLDYRFRQSTSGLAELLGFMPTI</sequence>
<protein>
    <recommendedName>
        <fullName evidence="3">Aminotransferase-like plant mobile domain-containing protein</fullName>
    </recommendedName>
</protein>
<evidence type="ECO:0008006" key="3">
    <source>
        <dbReference type="Google" id="ProtNLM"/>
    </source>
</evidence>
<name>B9SNL0_RICCO</name>
<organism evidence="1 2">
    <name type="scientific">Ricinus communis</name>
    <name type="common">Castor bean</name>
    <dbReference type="NCBI Taxonomy" id="3988"/>
    <lineage>
        <taxon>Eukaryota</taxon>
        <taxon>Viridiplantae</taxon>
        <taxon>Streptophyta</taxon>
        <taxon>Embryophyta</taxon>
        <taxon>Tracheophyta</taxon>
        <taxon>Spermatophyta</taxon>
        <taxon>Magnoliopsida</taxon>
        <taxon>eudicotyledons</taxon>
        <taxon>Gunneridae</taxon>
        <taxon>Pentapetalae</taxon>
        <taxon>rosids</taxon>
        <taxon>fabids</taxon>
        <taxon>Malpighiales</taxon>
        <taxon>Euphorbiaceae</taxon>
        <taxon>Acalyphoideae</taxon>
        <taxon>Acalypheae</taxon>
        <taxon>Ricinus</taxon>
    </lineage>
</organism>
<gene>
    <name evidence="1" type="ORF">RCOM_0766220</name>
</gene>
<dbReference type="InParanoid" id="B9SNL0"/>
<dbReference type="EMBL" id="EQ974047">
    <property type="protein sequence ID" value="EEF34799.1"/>
    <property type="molecule type" value="Genomic_DNA"/>
</dbReference>
<evidence type="ECO:0000313" key="1">
    <source>
        <dbReference type="EMBL" id="EEF34799.1"/>
    </source>
</evidence>
<proteinExistence type="predicted"/>
<accession>B9SNL0</accession>